<comment type="similarity">
    <text evidence="2">Belongs to the FMP52 family.</text>
</comment>
<evidence type="ECO:0000256" key="6">
    <source>
        <dbReference type="ARBA" id="ARBA00023136"/>
    </source>
</evidence>
<keyword evidence="4" id="KW-0809">Transit peptide</keyword>
<sequence>MNVALVGSTGFVGSHILTTLLSQPSISTVHAFSRKPLSASDPSSKLHPIPEPDSSKWPSLYPASTTLFLSALGTTRAAAGGFANQRKIDHDLNVSLAHAASTSGGVSTYVLISSSGASASSPIGYARMKGETEVAVSELGFEHVVILRPGLIAGERKESRPAEMVVRKVAAGLGRIHAALKDGWAQDAEVIARAAVRAGEMCVRGEKPEGVGKVWVLGQADIVRLGRTEWKE</sequence>
<dbReference type="GO" id="GO:0051170">
    <property type="term" value="P:import into nucleus"/>
    <property type="evidence" value="ECO:0007669"/>
    <property type="project" value="TreeGrafter"/>
</dbReference>
<evidence type="ECO:0000313" key="8">
    <source>
        <dbReference type="EMBL" id="KAF2239598.1"/>
    </source>
</evidence>
<evidence type="ECO:0000259" key="7">
    <source>
        <dbReference type="Pfam" id="PF01370"/>
    </source>
</evidence>
<dbReference type="InterPro" id="IPR001509">
    <property type="entry name" value="Epimerase_deHydtase"/>
</dbReference>
<keyword evidence="9" id="KW-1185">Reference proteome</keyword>
<gene>
    <name evidence="8" type="ORF">EV356DRAFT_499786</name>
</gene>
<dbReference type="SUPFAM" id="SSF51735">
    <property type="entry name" value="NAD(P)-binding Rossmann-fold domains"/>
    <property type="match status" value="1"/>
</dbReference>
<dbReference type="GO" id="GO:0005741">
    <property type="term" value="C:mitochondrial outer membrane"/>
    <property type="evidence" value="ECO:0007669"/>
    <property type="project" value="UniProtKB-SubCell"/>
</dbReference>
<comment type="subcellular location">
    <subcellularLocation>
        <location evidence="1">Mitochondrion outer membrane</location>
        <topology evidence="1">Peripheral membrane protein</topology>
    </subcellularLocation>
</comment>
<dbReference type="OrthoDB" id="430436at2759"/>
<dbReference type="PANTHER" id="PTHR14097:SF7">
    <property type="entry name" value="OXIDOREDUCTASE HTATIP2"/>
    <property type="match status" value="1"/>
</dbReference>
<dbReference type="Pfam" id="PF01370">
    <property type="entry name" value="Epimerase"/>
    <property type="match status" value="1"/>
</dbReference>
<evidence type="ECO:0000256" key="1">
    <source>
        <dbReference type="ARBA" id="ARBA00004450"/>
    </source>
</evidence>
<protein>
    <recommendedName>
        <fullName evidence="7">NAD-dependent epimerase/dehydratase domain-containing protein</fullName>
    </recommendedName>
</protein>
<evidence type="ECO:0000313" key="9">
    <source>
        <dbReference type="Proteomes" id="UP000800092"/>
    </source>
</evidence>
<organism evidence="8 9">
    <name type="scientific">Viridothelium virens</name>
    <name type="common">Speckled blister lichen</name>
    <name type="synonym">Trypethelium virens</name>
    <dbReference type="NCBI Taxonomy" id="1048519"/>
    <lineage>
        <taxon>Eukaryota</taxon>
        <taxon>Fungi</taxon>
        <taxon>Dikarya</taxon>
        <taxon>Ascomycota</taxon>
        <taxon>Pezizomycotina</taxon>
        <taxon>Dothideomycetes</taxon>
        <taxon>Dothideomycetes incertae sedis</taxon>
        <taxon>Trypetheliales</taxon>
        <taxon>Trypetheliaceae</taxon>
        <taxon>Viridothelium</taxon>
    </lineage>
</organism>
<dbReference type="FunFam" id="3.40.50.720:FF:000366">
    <property type="entry name" value="Protein FMP52, mitochondrial"/>
    <property type="match status" value="1"/>
</dbReference>
<proteinExistence type="inferred from homology"/>
<evidence type="ECO:0000256" key="4">
    <source>
        <dbReference type="ARBA" id="ARBA00022946"/>
    </source>
</evidence>
<evidence type="ECO:0000256" key="3">
    <source>
        <dbReference type="ARBA" id="ARBA00022787"/>
    </source>
</evidence>
<dbReference type="AlphaFoldDB" id="A0A6A6HP77"/>
<name>A0A6A6HP77_VIRVR</name>
<dbReference type="InterPro" id="IPR036291">
    <property type="entry name" value="NAD(P)-bd_dom_sf"/>
</dbReference>
<feature type="domain" description="NAD-dependent epimerase/dehydratase" evidence="7">
    <location>
        <begin position="5"/>
        <end position="174"/>
    </location>
</feature>
<dbReference type="PANTHER" id="PTHR14097">
    <property type="entry name" value="OXIDOREDUCTASE HTATIP2"/>
    <property type="match status" value="1"/>
</dbReference>
<keyword evidence="3" id="KW-1000">Mitochondrion outer membrane</keyword>
<evidence type="ECO:0000256" key="5">
    <source>
        <dbReference type="ARBA" id="ARBA00023128"/>
    </source>
</evidence>
<dbReference type="EMBL" id="ML991772">
    <property type="protein sequence ID" value="KAF2239598.1"/>
    <property type="molecule type" value="Genomic_DNA"/>
</dbReference>
<evidence type="ECO:0000256" key="2">
    <source>
        <dbReference type="ARBA" id="ARBA00006617"/>
    </source>
</evidence>
<reference evidence="8" key="1">
    <citation type="journal article" date="2020" name="Stud. Mycol.">
        <title>101 Dothideomycetes genomes: a test case for predicting lifestyles and emergence of pathogens.</title>
        <authorList>
            <person name="Haridas S."/>
            <person name="Albert R."/>
            <person name="Binder M."/>
            <person name="Bloem J."/>
            <person name="Labutti K."/>
            <person name="Salamov A."/>
            <person name="Andreopoulos B."/>
            <person name="Baker S."/>
            <person name="Barry K."/>
            <person name="Bills G."/>
            <person name="Bluhm B."/>
            <person name="Cannon C."/>
            <person name="Castanera R."/>
            <person name="Culley D."/>
            <person name="Daum C."/>
            <person name="Ezra D."/>
            <person name="Gonzalez J."/>
            <person name="Henrissat B."/>
            <person name="Kuo A."/>
            <person name="Liang C."/>
            <person name="Lipzen A."/>
            <person name="Lutzoni F."/>
            <person name="Magnuson J."/>
            <person name="Mondo S."/>
            <person name="Nolan M."/>
            <person name="Ohm R."/>
            <person name="Pangilinan J."/>
            <person name="Park H.-J."/>
            <person name="Ramirez L."/>
            <person name="Alfaro M."/>
            <person name="Sun H."/>
            <person name="Tritt A."/>
            <person name="Yoshinaga Y."/>
            <person name="Zwiers L.-H."/>
            <person name="Turgeon B."/>
            <person name="Goodwin S."/>
            <person name="Spatafora J."/>
            <person name="Crous P."/>
            <person name="Grigoriev I."/>
        </authorList>
    </citation>
    <scope>NUCLEOTIDE SEQUENCE</scope>
    <source>
        <strain evidence="8">Tuck. ex Michener</strain>
    </source>
</reference>
<dbReference type="Gene3D" id="3.40.50.720">
    <property type="entry name" value="NAD(P)-binding Rossmann-like Domain"/>
    <property type="match status" value="1"/>
</dbReference>
<keyword evidence="5" id="KW-0496">Mitochondrion</keyword>
<accession>A0A6A6HP77</accession>
<keyword evidence="6" id="KW-0472">Membrane</keyword>
<dbReference type="Proteomes" id="UP000800092">
    <property type="component" value="Unassembled WGS sequence"/>
</dbReference>